<dbReference type="EMBL" id="JAMZFT010000001">
    <property type="protein sequence ID" value="MCP1335758.1"/>
    <property type="molecule type" value="Genomic_DNA"/>
</dbReference>
<dbReference type="GO" id="GO:0016020">
    <property type="term" value="C:membrane"/>
    <property type="evidence" value="ECO:0007669"/>
    <property type="project" value="UniProtKB-SubCell"/>
</dbReference>
<dbReference type="Pfam" id="PF10082">
    <property type="entry name" value="BBP2_2"/>
    <property type="match status" value="1"/>
</dbReference>
<evidence type="ECO:0000256" key="2">
    <source>
        <dbReference type="ARBA" id="ARBA00022729"/>
    </source>
</evidence>
<keyword evidence="3" id="KW-0472">Membrane</keyword>
<dbReference type="InterPro" id="IPR027385">
    <property type="entry name" value="Beta-barrel_OMP"/>
</dbReference>
<feature type="domain" description="Outer membrane protein beta-barrel" evidence="6">
    <location>
        <begin position="645"/>
        <end position="837"/>
    </location>
</feature>
<evidence type="ECO:0000256" key="1">
    <source>
        <dbReference type="ARBA" id="ARBA00004370"/>
    </source>
</evidence>
<evidence type="ECO:0000256" key="5">
    <source>
        <dbReference type="SAM" id="MobiDB-lite"/>
    </source>
</evidence>
<organism evidence="7 8">
    <name type="scientific">Futiania mangrovi</name>
    <dbReference type="NCBI Taxonomy" id="2959716"/>
    <lineage>
        <taxon>Bacteria</taxon>
        <taxon>Pseudomonadati</taxon>
        <taxon>Pseudomonadota</taxon>
        <taxon>Alphaproteobacteria</taxon>
        <taxon>Futianiales</taxon>
        <taxon>Futianiaceae</taxon>
        <taxon>Futiania</taxon>
    </lineage>
</organism>
<dbReference type="SUPFAM" id="SSF56935">
    <property type="entry name" value="Porins"/>
    <property type="match status" value="1"/>
</dbReference>
<dbReference type="InterPro" id="IPR051692">
    <property type="entry name" value="OMP-like"/>
</dbReference>
<reference evidence="7" key="1">
    <citation type="submission" date="2022-06" db="EMBL/GenBank/DDBJ databases">
        <title>Isolation and Genomics of Futiania mangrovii gen. nov., sp. nov., a Rare and Metabolically-versatile member in the Class Alphaproteobacteria.</title>
        <authorList>
            <person name="Liu L."/>
            <person name="Huang W.-C."/>
            <person name="Pan J."/>
            <person name="Li J."/>
            <person name="Huang Y."/>
            <person name="Du H."/>
            <person name="Liu Y."/>
            <person name="Li M."/>
        </authorList>
    </citation>
    <scope>NUCLEOTIDE SEQUENCE</scope>
    <source>
        <strain evidence="7">FT118</strain>
    </source>
</reference>
<dbReference type="Gene3D" id="2.40.160.20">
    <property type="match status" value="2"/>
</dbReference>
<dbReference type="InterPro" id="IPR011250">
    <property type="entry name" value="OMP/PagP_B-barrel"/>
</dbReference>
<evidence type="ECO:0000256" key="4">
    <source>
        <dbReference type="ARBA" id="ARBA00038306"/>
    </source>
</evidence>
<comment type="caution">
    <text evidence="7">The sequence shown here is derived from an EMBL/GenBank/DDBJ whole genome shotgun (WGS) entry which is preliminary data.</text>
</comment>
<dbReference type="PANTHER" id="PTHR34001">
    <property type="entry name" value="BLL7405 PROTEIN"/>
    <property type="match status" value="1"/>
</dbReference>
<keyword evidence="2" id="KW-0732">Signal</keyword>
<evidence type="ECO:0000313" key="8">
    <source>
        <dbReference type="Proteomes" id="UP001055804"/>
    </source>
</evidence>
<sequence>MTQRKGRISVIAVGCLTAAAGLGVHFGPDARAQDAVQPGDPTVGPTVSGFEVNGAIDLSIGFDDNVFATRNDRVSDGLAVLGWSASAERDATGRDLRIYASGAHARHFSESDENYDDVALGTEAGFQAAPTWRLFGGLSFARAHESRESPDDAAGQEPTTYTDIEAFAGSSTQIGRGSVRVGATYSRLDYDDVSTAGGAPIDNDDRDRHEVTFGGRGGYDLGGGYEMFGQALADLRIYDDGADDNGFDRDSQGYGVAVGLRYDNRRDLELQALVGYLHQTYDDALLENIGALDIGLSGTWRPTGRTRVTGGIARSIEETTINGASGYVLTSYTLGLEQAVHPQISLDTSVGFYTNRFVGIARDDHVLGLSAGARYFPMKHIFVGTSYEYLQRDSSDPNEDYDENRVFLRVGAQLAPGYDPAFDYGDVPAFVPGTYAGVQVGYGNLGTELEGQRGGAGGGVPGSLTADFGDHGPEAGIFAGWGVDVGNWYLGLEADAAHSTADWDHANLPGERIFGVERGTSVGFGPRFGYRLDGGNLVYGRFGLALTEFGTDYAAPDGAGGYRTASEDHWLPGLRFGLGTEAPVGGGGGFVRLDYSYTAYRDYDVHWLTPTSQLRRDNFANDESLMRLGFGWRLGAARDIPARPASSFDGAYGGVLAGHGALNSVERGARSGGATTLTADRGDTGVAGGFFGGYGKTFGNVYVGVDASVELADVTRDNERDPNGRVISTDRRGSAGAGVRVGYTPDGNALFYLRLGGTASVVDTGYEAGGTVYDQTDTLTGVSVGGGIEIPASDNAFVRMDYTYTDYGSYRLPQSGGNVDSFDTDESIFRVGIGFRF</sequence>
<dbReference type="RefSeq" id="WP_269331691.1">
    <property type="nucleotide sequence ID" value="NZ_JAMZFT010000001.1"/>
</dbReference>
<dbReference type="Pfam" id="PF13505">
    <property type="entry name" value="OMP_b-brl"/>
    <property type="match status" value="1"/>
</dbReference>
<gene>
    <name evidence="7" type="ORF">NJQ99_04985</name>
</gene>
<proteinExistence type="inferred from homology"/>
<dbReference type="SUPFAM" id="SSF56925">
    <property type="entry name" value="OMPA-like"/>
    <property type="match status" value="2"/>
</dbReference>
<feature type="region of interest" description="Disordered" evidence="5">
    <location>
        <begin position="717"/>
        <end position="738"/>
    </location>
</feature>
<evidence type="ECO:0000256" key="3">
    <source>
        <dbReference type="ARBA" id="ARBA00023136"/>
    </source>
</evidence>
<dbReference type="PANTHER" id="PTHR34001:SF3">
    <property type="entry name" value="BLL7405 PROTEIN"/>
    <property type="match status" value="1"/>
</dbReference>
<keyword evidence="8" id="KW-1185">Reference proteome</keyword>
<evidence type="ECO:0000259" key="6">
    <source>
        <dbReference type="Pfam" id="PF13505"/>
    </source>
</evidence>
<name>A0A9J6PC02_9PROT</name>
<protein>
    <submittedName>
        <fullName evidence="7">Outer membrane beta-barrel protein</fullName>
    </submittedName>
</protein>
<dbReference type="Proteomes" id="UP001055804">
    <property type="component" value="Unassembled WGS sequence"/>
</dbReference>
<dbReference type="AlphaFoldDB" id="A0A9J6PC02"/>
<comment type="similarity">
    <text evidence="4">Belongs to the Omp25/RopB family.</text>
</comment>
<accession>A0A9J6PC02</accession>
<feature type="compositionally biased region" description="Basic and acidic residues" evidence="5">
    <location>
        <begin position="717"/>
        <end position="733"/>
    </location>
</feature>
<evidence type="ECO:0000313" key="7">
    <source>
        <dbReference type="EMBL" id="MCP1335758.1"/>
    </source>
</evidence>
<comment type="subcellular location">
    <subcellularLocation>
        <location evidence="1">Membrane</location>
    </subcellularLocation>
</comment>
<dbReference type="InterPro" id="IPR018759">
    <property type="entry name" value="BBP2_2"/>
</dbReference>